<organism evidence="2 3">
    <name type="scientific">Hydnomerulius pinastri MD-312</name>
    <dbReference type="NCBI Taxonomy" id="994086"/>
    <lineage>
        <taxon>Eukaryota</taxon>
        <taxon>Fungi</taxon>
        <taxon>Dikarya</taxon>
        <taxon>Basidiomycota</taxon>
        <taxon>Agaricomycotina</taxon>
        <taxon>Agaricomycetes</taxon>
        <taxon>Agaricomycetidae</taxon>
        <taxon>Boletales</taxon>
        <taxon>Boletales incertae sedis</taxon>
        <taxon>Leucogyrophana</taxon>
    </lineage>
</organism>
<evidence type="ECO:0000313" key="3">
    <source>
        <dbReference type="Proteomes" id="UP000053820"/>
    </source>
</evidence>
<dbReference type="HOGENOM" id="CLU_821483_0_0_1"/>
<dbReference type="AlphaFoldDB" id="A0A0C9W7U0"/>
<reference evidence="2 3" key="1">
    <citation type="submission" date="2014-04" db="EMBL/GenBank/DDBJ databases">
        <title>Evolutionary Origins and Diversification of the Mycorrhizal Mutualists.</title>
        <authorList>
            <consortium name="DOE Joint Genome Institute"/>
            <consortium name="Mycorrhizal Genomics Consortium"/>
            <person name="Kohler A."/>
            <person name="Kuo A."/>
            <person name="Nagy L.G."/>
            <person name="Floudas D."/>
            <person name="Copeland A."/>
            <person name="Barry K.W."/>
            <person name="Cichocki N."/>
            <person name="Veneault-Fourrey C."/>
            <person name="LaButti K."/>
            <person name="Lindquist E.A."/>
            <person name="Lipzen A."/>
            <person name="Lundell T."/>
            <person name="Morin E."/>
            <person name="Murat C."/>
            <person name="Riley R."/>
            <person name="Ohm R."/>
            <person name="Sun H."/>
            <person name="Tunlid A."/>
            <person name="Henrissat B."/>
            <person name="Grigoriev I.V."/>
            <person name="Hibbett D.S."/>
            <person name="Martin F."/>
        </authorList>
    </citation>
    <scope>NUCLEOTIDE SEQUENCE [LARGE SCALE GENOMIC DNA]</scope>
    <source>
        <strain evidence="2 3">MD-312</strain>
    </source>
</reference>
<dbReference type="EMBL" id="KN839902">
    <property type="protein sequence ID" value="KIJ58981.1"/>
    <property type="molecule type" value="Genomic_DNA"/>
</dbReference>
<feature type="compositionally biased region" description="Acidic residues" evidence="1">
    <location>
        <begin position="315"/>
        <end position="338"/>
    </location>
</feature>
<feature type="compositionally biased region" description="Basic and acidic residues" evidence="1">
    <location>
        <begin position="121"/>
        <end position="130"/>
    </location>
</feature>
<dbReference type="Proteomes" id="UP000053820">
    <property type="component" value="Unassembled WGS sequence"/>
</dbReference>
<feature type="compositionally biased region" description="Basic residues" evidence="1">
    <location>
        <begin position="135"/>
        <end position="150"/>
    </location>
</feature>
<dbReference type="OrthoDB" id="2692910at2759"/>
<accession>A0A0C9W7U0</accession>
<name>A0A0C9W7U0_9AGAM</name>
<feature type="region of interest" description="Disordered" evidence="1">
    <location>
        <begin position="293"/>
        <end position="338"/>
    </location>
</feature>
<feature type="compositionally biased region" description="Basic residues" evidence="1">
    <location>
        <begin position="203"/>
        <end position="213"/>
    </location>
</feature>
<proteinExistence type="predicted"/>
<sequence>MCWQRFLDLAVEYGIRVTFWPKDMLTPHAQFDVKSIKSNPLRHAVFPYLTRTLGVLYDDEKADEKDSGDDDIPKIQMEVWDKAELALRDADPLKAKVPLVIATDGTHLAVVADAPDWQNARQEEDGRRQELAATRPKKPSKAKARMPQKRARVEVTEDEEDTHDQGVTIHQGQGIRSMRPAPSTQHHGRPLAPIRGPNTGPHPRLHQFPRPRHPPPAIQGQTTRPHHRQDNHAVRHQLRHQEGPAQRRQGPPQLHQVARLPQRGQPQWDPCAAYPGDAAATRYLSRAEYEGYENAYPGGSGSRYVGRSGETNDGGYEDQYAEGMYDEDGPCEEGDDYY</sequence>
<evidence type="ECO:0000256" key="1">
    <source>
        <dbReference type="SAM" id="MobiDB-lite"/>
    </source>
</evidence>
<gene>
    <name evidence="2" type="ORF">HYDPIDRAFT_33638</name>
</gene>
<keyword evidence="3" id="KW-1185">Reference proteome</keyword>
<evidence type="ECO:0000313" key="2">
    <source>
        <dbReference type="EMBL" id="KIJ58981.1"/>
    </source>
</evidence>
<protein>
    <submittedName>
        <fullName evidence="2">Uncharacterized protein</fullName>
    </submittedName>
</protein>
<feature type="region of interest" description="Disordered" evidence="1">
    <location>
        <begin position="119"/>
        <end position="252"/>
    </location>
</feature>